<accession>A0ABY3SHK6</accession>
<gene>
    <name evidence="1" type="ORF">L0M14_27310</name>
</gene>
<reference evidence="1 2" key="1">
    <citation type="journal article" date="2024" name="Int. J. Syst. Evol. Microbiol.">
        <title>Paenibacillus hexagrammi sp. nov., a novel bacterium isolated from the gut content of Hexagrammos agrammus.</title>
        <authorList>
            <person name="Jung H.K."/>
            <person name="Kim D.G."/>
            <person name="Zin H."/>
            <person name="Park J."/>
            <person name="Jung H."/>
            <person name="Kim Y.O."/>
            <person name="Kong H.J."/>
            <person name="Kim J.W."/>
            <person name="Kim Y.S."/>
        </authorList>
    </citation>
    <scope>NUCLEOTIDE SEQUENCE [LARGE SCALE GENOMIC DNA]</scope>
    <source>
        <strain evidence="1 2">YPD9-1</strain>
    </source>
</reference>
<evidence type="ECO:0000313" key="1">
    <source>
        <dbReference type="EMBL" id="UJF33199.1"/>
    </source>
</evidence>
<dbReference type="EMBL" id="CP090978">
    <property type="protein sequence ID" value="UJF33199.1"/>
    <property type="molecule type" value="Genomic_DNA"/>
</dbReference>
<sequence>MKYRCLTNQEFIYGDYQIVPLREQDIFHIKQWRNEQITVLRQKRLLTNEDQLRYYRNAVSPTFEVEQPSIVLFSYLLQNDCIGYGGLTNIDWESKRAEISFLLNTKRISDPDIYKKDFQSFLTLMKKVAFDELRWNRLFTETYDIRPHHIRILEESGFQFEGRMRQHVLIDGDWVDSLLHGCLKESWHA</sequence>
<protein>
    <submittedName>
        <fullName evidence="1">GNAT family N-acetyltransferase</fullName>
    </submittedName>
</protein>
<name>A0ABY3SHK6_9BACL</name>
<dbReference type="Pfam" id="PF13420">
    <property type="entry name" value="Acetyltransf_4"/>
    <property type="match status" value="1"/>
</dbReference>
<dbReference type="RefSeq" id="WP_235119537.1">
    <property type="nucleotide sequence ID" value="NZ_CP090978.1"/>
</dbReference>
<dbReference type="SUPFAM" id="SSF55729">
    <property type="entry name" value="Acyl-CoA N-acyltransferases (Nat)"/>
    <property type="match status" value="1"/>
</dbReference>
<dbReference type="Gene3D" id="3.40.630.30">
    <property type="match status" value="1"/>
</dbReference>
<proteinExistence type="predicted"/>
<organism evidence="1 2">
    <name type="scientific">Paenibacillus hexagrammi</name>
    <dbReference type="NCBI Taxonomy" id="2908839"/>
    <lineage>
        <taxon>Bacteria</taxon>
        <taxon>Bacillati</taxon>
        <taxon>Bacillota</taxon>
        <taxon>Bacilli</taxon>
        <taxon>Bacillales</taxon>
        <taxon>Paenibacillaceae</taxon>
        <taxon>Paenibacillus</taxon>
    </lineage>
</organism>
<dbReference type="InterPro" id="IPR016181">
    <property type="entry name" value="Acyl_CoA_acyltransferase"/>
</dbReference>
<evidence type="ECO:0000313" key="2">
    <source>
        <dbReference type="Proteomes" id="UP001649230"/>
    </source>
</evidence>
<keyword evidence="2" id="KW-1185">Reference proteome</keyword>
<dbReference type="Proteomes" id="UP001649230">
    <property type="component" value="Chromosome"/>
</dbReference>